<dbReference type="Proteomes" id="UP001325680">
    <property type="component" value="Chromosome"/>
</dbReference>
<evidence type="ECO:0008006" key="3">
    <source>
        <dbReference type="Google" id="ProtNLM"/>
    </source>
</evidence>
<dbReference type="RefSeq" id="WP_114790897.1">
    <property type="nucleotide sequence ID" value="NZ_CP139960.1"/>
</dbReference>
<dbReference type="EMBL" id="CP139960">
    <property type="protein sequence ID" value="WQD38156.1"/>
    <property type="molecule type" value="Genomic_DNA"/>
</dbReference>
<organism evidence="1 2">
    <name type="scientific">Niabella yanshanensis</name>
    <dbReference type="NCBI Taxonomy" id="577386"/>
    <lineage>
        <taxon>Bacteria</taxon>
        <taxon>Pseudomonadati</taxon>
        <taxon>Bacteroidota</taxon>
        <taxon>Chitinophagia</taxon>
        <taxon>Chitinophagales</taxon>
        <taxon>Chitinophagaceae</taxon>
        <taxon>Niabella</taxon>
    </lineage>
</organism>
<evidence type="ECO:0000313" key="2">
    <source>
        <dbReference type="Proteomes" id="UP001325680"/>
    </source>
</evidence>
<accession>A0ABZ0W7Y2</accession>
<sequence length="136" mass="14884">MENLTIERDKSVIVCQASSFPDGVMAAFQQLHSKVPDAFQRTTYGISRPEGNIDQIIYKAAVDEAYNGEGRSLGLDTMTIPAGNYKSCTIDDFMKNPQAIGSAFTGLLKTPGLDPEGFCLEIYKNDREVICAVPLK</sequence>
<gene>
    <name evidence="1" type="ORF">U0035_21030</name>
</gene>
<protein>
    <recommendedName>
        <fullName evidence="3">Transcriptional regulator</fullName>
    </recommendedName>
</protein>
<proteinExistence type="predicted"/>
<keyword evidence="2" id="KW-1185">Reference proteome</keyword>
<name>A0ABZ0W7Y2_9BACT</name>
<reference evidence="1 2" key="1">
    <citation type="submission" date="2023-12" db="EMBL/GenBank/DDBJ databases">
        <title>Genome sequencing and assembly of bacterial species from a model synthetic community.</title>
        <authorList>
            <person name="Hogle S.L."/>
        </authorList>
    </citation>
    <scope>NUCLEOTIDE SEQUENCE [LARGE SCALE GENOMIC DNA]</scope>
    <source>
        <strain evidence="1 2">HAMBI_3031</strain>
    </source>
</reference>
<evidence type="ECO:0000313" key="1">
    <source>
        <dbReference type="EMBL" id="WQD38156.1"/>
    </source>
</evidence>